<organism evidence="5 6">
    <name type="scientific">Toxoplasma gondii</name>
    <dbReference type="NCBI Taxonomy" id="5811"/>
    <lineage>
        <taxon>Eukaryota</taxon>
        <taxon>Sar</taxon>
        <taxon>Alveolata</taxon>
        <taxon>Apicomplexa</taxon>
        <taxon>Conoidasida</taxon>
        <taxon>Coccidia</taxon>
        <taxon>Eucoccidiorida</taxon>
        <taxon>Eimeriorina</taxon>
        <taxon>Sarcocystidae</taxon>
        <taxon>Toxoplasma</taxon>
    </lineage>
</organism>
<accession>A0A7J6JX36</accession>
<dbReference type="SUPFAM" id="SSF101233">
    <property type="entry name" value="PWI domain"/>
    <property type="match status" value="1"/>
</dbReference>
<dbReference type="Proteomes" id="UP000557509">
    <property type="component" value="Unassembled WGS sequence"/>
</dbReference>
<evidence type="ECO:0000256" key="2">
    <source>
        <dbReference type="SAM" id="Coils"/>
    </source>
</evidence>
<dbReference type="InterPro" id="IPR002483">
    <property type="entry name" value="PWI_dom"/>
</dbReference>
<feature type="domain" description="PWI" evidence="4">
    <location>
        <begin position="165"/>
        <end position="275"/>
    </location>
</feature>
<dbReference type="VEuPathDB" id="ToxoDB:TGME49_311160"/>
<keyword evidence="6" id="KW-1185">Reference proteome</keyword>
<comment type="caution">
    <text evidence="5">The sequence shown here is derived from an EMBL/GenBank/DDBJ whole genome shotgun (WGS) entry which is preliminary data.</text>
</comment>
<feature type="coiled-coil region" evidence="2">
    <location>
        <begin position="273"/>
        <end position="304"/>
    </location>
</feature>
<dbReference type="Pfam" id="PF01480">
    <property type="entry name" value="PWI"/>
    <property type="match status" value="1"/>
</dbReference>
<evidence type="ECO:0000259" key="4">
    <source>
        <dbReference type="PROSITE" id="PS51025"/>
    </source>
</evidence>
<evidence type="ECO:0000313" key="6">
    <source>
        <dbReference type="Proteomes" id="UP000557509"/>
    </source>
</evidence>
<dbReference type="PROSITE" id="PS51025">
    <property type="entry name" value="PWI"/>
    <property type="match status" value="1"/>
</dbReference>
<feature type="compositionally biased region" description="Low complexity" evidence="3">
    <location>
        <begin position="379"/>
        <end position="389"/>
    </location>
</feature>
<feature type="compositionally biased region" description="Basic and acidic residues" evidence="3">
    <location>
        <begin position="28"/>
        <end position="38"/>
    </location>
</feature>
<dbReference type="Gene3D" id="1.20.1390.10">
    <property type="entry name" value="PWI domain"/>
    <property type="match status" value="1"/>
</dbReference>
<proteinExistence type="predicted"/>
<reference evidence="5 6" key="1">
    <citation type="submission" date="2020-03" db="EMBL/GenBank/DDBJ databases">
        <title>Genome sequence of Toxoplasma gondii RH-88 strain.</title>
        <authorList>
            <person name="Lorenzi H.A."/>
            <person name="Venepally P."/>
            <person name="Rozenberg A."/>
            <person name="Sibley D."/>
        </authorList>
    </citation>
    <scope>NUCLEOTIDE SEQUENCE [LARGE SCALE GENOMIC DNA]</scope>
    <source>
        <strain evidence="5 6">RH-88</strain>
    </source>
</reference>
<evidence type="ECO:0000256" key="1">
    <source>
        <dbReference type="ARBA" id="ARBA00022664"/>
    </source>
</evidence>
<sequence length="451" mass="51151">MRRLRRKEAPREEVESRSPPPPRLLRWTGDRLPVDSHGRLPVLETTPGLRRGPAPKAPRLTGERTNQEEQDITAREANTVGVKGRSLCRRGDACTSQKNRCDPVVFFVSPRVPWVAFLCASSQRTALPAASVSASTMSGGPGFYRGTNRDQTPFFKDKDKKLIESRKWPAIFEERVDMSRVNTDVMKAWVSSKLTALLGFEDDIVSSYCMTQLYPEEALSHDADARQNYLCPKQLVISMTGFIGKNALQFVKELWELLLAAQKEKNGIPPAFLENKKLEMERKREEAAKINEELIRRHEQMMKDEFNRQVKDIATGHAQSQPPTVLAAAAASADSAGFSSAGGRMRGWDAAGGVEPVITVPQGFHDAEDNDEPVRRRAPSSSRSGSEASEYGRRRGHRDRRFREHRRRDRSSSRSRSRSPSSPGDRERSRSRGRDRDRERRSRRSRSRERR</sequence>
<feature type="compositionally biased region" description="Basic and acidic residues" evidence="3">
    <location>
        <begin position="424"/>
        <end position="440"/>
    </location>
</feature>
<dbReference type="InterPro" id="IPR036483">
    <property type="entry name" value="PWI_dom_sf"/>
</dbReference>
<feature type="region of interest" description="Disordered" evidence="3">
    <location>
        <begin position="1"/>
        <end position="71"/>
    </location>
</feature>
<feature type="compositionally biased region" description="Basic residues" evidence="3">
    <location>
        <begin position="441"/>
        <end position="451"/>
    </location>
</feature>
<evidence type="ECO:0000313" key="5">
    <source>
        <dbReference type="EMBL" id="KAF4639294.1"/>
    </source>
</evidence>
<feature type="compositionally biased region" description="Basic residues" evidence="3">
    <location>
        <begin position="394"/>
        <end position="417"/>
    </location>
</feature>
<dbReference type="GO" id="GO:0005681">
    <property type="term" value="C:spliceosomal complex"/>
    <property type="evidence" value="ECO:0007669"/>
    <property type="project" value="TreeGrafter"/>
</dbReference>
<gene>
    <name evidence="5" type="ORF">TGRH88_050660</name>
</gene>
<dbReference type="PANTHER" id="PTHR23148:SF0">
    <property type="entry name" value="SERINE_ARGININE REPETITIVE MATRIX PROTEIN 1"/>
    <property type="match status" value="1"/>
</dbReference>
<dbReference type="GO" id="GO:0006397">
    <property type="term" value="P:mRNA processing"/>
    <property type="evidence" value="ECO:0007669"/>
    <property type="project" value="UniProtKB-KW"/>
</dbReference>
<evidence type="ECO:0000256" key="3">
    <source>
        <dbReference type="SAM" id="MobiDB-lite"/>
    </source>
</evidence>
<dbReference type="SMART" id="SM00311">
    <property type="entry name" value="PWI"/>
    <property type="match status" value="1"/>
</dbReference>
<name>A0A7J6JX36_TOXGO</name>
<protein>
    <submittedName>
        <fullName evidence="5">PWI domain-containing protein</fullName>
    </submittedName>
</protein>
<feature type="compositionally biased region" description="Basic and acidic residues" evidence="3">
    <location>
        <begin position="7"/>
        <end position="16"/>
    </location>
</feature>
<dbReference type="PANTHER" id="PTHR23148">
    <property type="entry name" value="SERINE/ARGININE REGULATED NUCLEAR MATRIX PROTEIN"/>
    <property type="match status" value="1"/>
</dbReference>
<keyword evidence="2" id="KW-0175">Coiled coil</keyword>
<dbReference type="GO" id="GO:0003723">
    <property type="term" value="F:RNA binding"/>
    <property type="evidence" value="ECO:0007669"/>
    <property type="project" value="TreeGrafter"/>
</dbReference>
<dbReference type="GO" id="GO:0048024">
    <property type="term" value="P:regulation of mRNA splicing, via spliceosome"/>
    <property type="evidence" value="ECO:0007669"/>
    <property type="project" value="TreeGrafter"/>
</dbReference>
<dbReference type="AlphaFoldDB" id="A0A7J6JX36"/>
<dbReference type="InterPro" id="IPR052225">
    <property type="entry name" value="Ser/Arg_repetitive_matrix"/>
</dbReference>
<dbReference type="EMBL" id="JAAUHK010000196">
    <property type="protein sequence ID" value="KAF4639294.1"/>
    <property type="molecule type" value="Genomic_DNA"/>
</dbReference>
<feature type="region of interest" description="Disordered" evidence="3">
    <location>
        <begin position="363"/>
        <end position="451"/>
    </location>
</feature>
<keyword evidence="1" id="KW-0507">mRNA processing</keyword>